<dbReference type="Proteomes" id="UP000204095">
    <property type="component" value="Segment"/>
</dbReference>
<dbReference type="OrthoDB" id="38907at10239"/>
<organismHost>
    <name type="scientific">Paramecium bursaria</name>
    <dbReference type="NCBI Taxonomy" id="74790"/>
</organismHost>
<name>A7J7W5_PBCVF</name>
<keyword evidence="1" id="KW-0472">Membrane</keyword>
<sequence>MPLVNSRSSRVFVAFIISTHSFTVFSMPSLTMMNADLRVSGIIRLLLCPGLHSHRMFISASFFFCLLSIWSAVCSGVNGFPRKVDATARPTNITRRFPLSS</sequence>
<evidence type="ECO:0000256" key="1">
    <source>
        <dbReference type="SAM" id="Phobius"/>
    </source>
</evidence>
<dbReference type="RefSeq" id="YP_001426243.1">
    <property type="nucleotide sequence ID" value="NC_008603.1"/>
</dbReference>
<proteinExistence type="predicted"/>
<evidence type="ECO:0000313" key="3">
    <source>
        <dbReference type="Proteomes" id="UP000204095"/>
    </source>
</evidence>
<feature type="transmembrane region" description="Helical" evidence="1">
    <location>
        <begin position="56"/>
        <end position="73"/>
    </location>
</feature>
<protein>
    <submittedName>
        <fullName evidence="2">Uncharacterized protein n611R</fullName>
    </submittedName>
</protein>
<reference evidence="2 3" key="1">
    <citation type="journal article" date="2007" name="Virology">
        <title>Sequence and annotation of the 314-kb MT325 and the 321-kb FR483 viruses that infect Chlorella Pbi.</title>
        <authorList>
            <person name="Fitzgerald L.A."/>
            <person name="Graves M.V."/>
            <person name="Li X."/>
            <person name="Feldblyum T."/>
            <person name="Hartigan J."/>
            <person name="Van Etten J.L."/>
        </authorList>
    </citation>
    <scope>NUCLEOTIDE SEQUENCE [LARGE SCALE GENOMIC DNA]</scope>
    <source>
        <strain evidence="2 3">FR483</strain>
    </source>
</reference>
<evidence type="ECO:0000313" key="2">
    <source>
        <dbReference type="EMBL" id="ABT15896.1"/>
    </source>
</evidence>
<feature type="transmembrane region" description="Helical" evidence="1">
    <location>
        <begin position="12"/>
        <end position="35"/>
    </location>
</feature>
<dbReference type="EMBL" id="DQ890022">
    <property type="protein sequence ID" value="ABT15896.1"/>
    <property type="molecule type" value="Genomic_DNA"/>
</dbReference>
<keyword evidence="1" id="KW-0812">Transmembrane</keyword>
<keyword evidence="1" id="KW-1133">Transmembrane helix</keyword>
<organism evidence="2 3">
    <name type="scientific">Paramecium bursaria Chlorella virus FR483</name>
    <name type="common">PBCV-FR483</name>
    <dbReference type="NCBI Taxonomy" id="399781"/>
    <lineage>
        <taxon>Viruses</taxon>
        <taxon>Varidnaviria</taxon>
        <taxon>Bamfordvirae</taxon>
        <taxon>Nucleocytoviricota</taxon>
        <taxon>Megaviricetes</taxon>
        <taxon>Algavirales</taxon>
        <taxon>Phycodnaviridae</taxon>
        <taxon>Chlorovirus</taxon>
        <taxon>Chlorovirus conductrix</taxon>
        <taxon>Paramecium bursaria Chlorella virus A1</taxon>
    </lineage>
</organism>
<dbReference type="KEGG" id="vg:5469937"/>
<dbReference type="GeneID" id="5469937"/>
<accession>A7J7W5</accession>
<gene>
    <name evidence="2" type="primary">n611R</name>
    <name evidence="2" type="ORF">FR483_n611R</name>
</gene>